<evidence type="ECO:0000313" key="4">
    <source>
        <dbReference type="EMBL" id="ABB39948.1"/>
    </source>
</evidence>
<organism evidence="4 5">
    <name type="scientific">Oleidesulfovibrio alaskensis (strain ATCC BAA-1058 / DSM 17464 / G20)</name>
    <name type="common">Desulfovibrio alaskensis</name>
    <dbReference type="NCBI Taxonomy" id="207559"/>
    <lineage>
        <taxon>Bacteria</taxon>
        <taxon>Pseudomonadati</taxon>
        <taxon>Thermodesulfobacteriota</taxon>
        <taxon>Desulfovibrionia</taxon>
        <taxon>Desulfovibrionales</taxon>
        <taxon>Desulfovibrionaceae</taxon>
        <taxon>Oleidesulfovibrio</taxon>
    </lineage>
</organism>
<dbReference type="eggNOG" id="COG0739">
    <property type="taxonomic scope" value="Bacteria"/>
</dbReference>
<feature type="domain" description="M23ase beta-sheet core" evidence="2">
    <location>
        <begin position="278"/>
        <end position="371"/>
    </location>
</feature>
<dbReference type="Pfam" id="PF10135">
    <property type="entry name" value="Rod-binding"/>
    <property type="match status" value="1"/>
</dbReference>
<dbReference type="Gene3D" id="2.70.70.10">
    <property type="entry name" value="Glucose Permease (Domain IIA)"/>
    <property type="match status" value="1"/>
</dbReference>
<sequence length="388" mass="41703">MSGPLYDSGMASSALEGQELVRRKREMDALRQRLGDSKSREQRLRESCEGFESLFIQKLWQQMRATVPKEGYLHSRDEEMYQSMFDQELAKKMASAGGIGLADMLYEQLQGRLEDASRTTSPGAMTGAAAVRPLSLRDGAAAVPEDAAALPEDAAAGDAVPQDGDEAMYTPLEQPQAGAGKSVLADSAPAEHPPLSSVPPAFSSEDKKIFTQVEALARRIRQNAAPQDAPQQVEAAGGMGGPAQSDAAPVSLHWPLPGRISSGFGWRPDPFTGEREWHAGLDIAGEEGEPVAACWDGKVVFAGEKGDYGKLVVLEHAGGWRSYYGHNSELNVEVGDVVTAGRKIAEVGDTGRSTGPHLHFELRQGELAWNPEQIRNRLMAGLSIGKRG</sequence>
<dbReference type="HOGENOM" id="CLU_031108_0_0_7"/>
<dbReference type="InterPro" id="IPR011055">
    <property type="entry name" value="Dup_hybrid_motif"/>
</dbReference>
<evidence type="ECO:0000313" key="5">
    <source>
        <dbReference type="Proteomes" id="UP000002710"/>
    </source>
</evidence>
<evidence type="ECO:0000259" key="2">
    <source>
        <dbReference type="Pfam" id="PF01551"/>
    </source>
</evidence>
<dbReference type="Pfam" id="PF01551">
    <property type="entry name" value="Peptidase_M23"/>
    <property type="match status" value="1"/>
</dbReference>
<accession>Q30WJ8</accession>
<name>Q30WJ8_OLEA2</name>
<dbReference type="InterPro" id="IPR050570">
    <property type="entry name" value="Cell_wall_metabolism_enzyme"/>
</dbReference>
<dbReference type="SUPFAM" id="SSF51261">
    <property type="entry name" value="Duplicated hybrid motif"/>
    <property type="match status" value="1"/>
</dbReference>
<dbReference type="eggNOG" id="COG3951">
    <property type="taxonomic scope" value="Bacteria"/>
</dbReference>
<dbReference type="CDD" id="cd12797">
    <property type="entry name" value="M23_peptidase"/>
    <property type="match status" value="1"/>
</dbReference>
<dbReference type="KEGG" id="dde:Dde_3154"/>
<protein>
    <submittedName>
        <fullName evidence="4">Peptidase M23</fullName>
    </submittedName>
</protein>
<dbReference type="InterPro" id="IPR019301">
    <property type="entry name" value="Flagellar_prot_FlgJ_N"/>
</dbReference>
<dbReference type="Proteomes" id="UP000002710">
    <property type="component" value="Chromosome"/>
</dbReference>
<feature type="region of interest" description="Disordered" evidence="1">
    <location>
        <begin position="175"/>
        <end position="203"/>
    </location>
</feature>
<dbReference type="RefSeq" id="WP_011368902.1">
    <property type="nucleotide sequence ID" value="NC_007519.1"/>
</dbReference>
<evidence type="ECO:0000259" key="3">
    <source>
        <dbReference type="Pfam" id="PF10135"/>
    </source>
</evidence>
<dbReference type="PANTHER" id="PTHR21666">
    <property type="entry name" value="PEPTIDASE-RELATED"/>
    <property type="match status" value="1"/>
</dbReference>
<dbReference type="PRINTS" id="PR01002">
    <property type="entry name" value="FLGFLGJ"/>
</dbReference>
<dbReference type="STRING" id="207559.Dde_3154"/>
<dbReference type="AlphaFoldDB" id="Q30WJ8"/>
<keyword evidence="5" id="KW-1185">Reference proteome</keyword>
<reference evidence="4 5" key="1">
    <citation type="journal article" date="2011" name="J. Bacteriol.">
        <title>Complete genome sequence and updated annotation of Desulfovibrio alaskensis G20.</title>
        <authorList>
            <person name="Hauser L.J."/>
            <person name="Land M.L."/>
            <person name="Brown S.D."/>
            <person name="Larimer F."/>
            <person name="Keller K.L."/>
            <person name="Rapp-Giles B.J."/>
            <person name="Price M.N."/>
            <person name="Lin M."/>
            <person name="Bruce D.C."/>
            <person name="Detter J.C."/>
            <person name="Tapia R."/>
            <person name="Han C.S."/>
            <person name="Goodwin L.A."/>
            <person name="Cheng J.F."/>
            <person name="Pitluck S."/>
            <person name="Copeland A."/>
            <person name="Lucas S."/>
            <person name="Nolan M."/>
            <person name="Lapidus A.L."/>
            <person name="Palumbo A.V."/>
            <person name="Wall J.D."/>
        </authorList>
    </citation>
    <scope>NUCLEOTIDE SEQUENCE [LARGE SCALE GENOMIC DNA]</scope>
    <source>
        <strain evidence="5">ATCC BAA 1058 / DSM 17464 / G20</strain>
    </source>
</reference>
<evidence type="ECO:0000256" key="1">
    <source>
        <dbReference type="SAM" id="MobiDB-lite"/>
    </source>
</evidence>
<dbReference type="EMBL" id="CP000112">
    <property type="protein sequence ID" value="ABB39948.1"/>
    <property type="molecule type" value="Genomic_DNA"/>
</dbReference>
<dbReference type="PANTHER" id="PTHR21666:SF270">
    <property type="entry name" value="MUREIN HYDROLASE ACTIVATOR ENVC"/>
    <property type="match status" value="1"/>
</dbReference>
<dbReference type="InterPro" id="IPR016047">
    <property type="entry name" value="M23ase_b-sheet_dom"/>
</dbReference>
<proteinExistence type="predicted"/>
<gene>
    <name evidence="4" type="ordered locus">Dde_3154</name>
</gene>
<feature type="domain" description="Flagellar protein FlgJ N-terminal" evidence="3">
    <location>
        <begin position="61"/>
        <end position="108"/>
    </location>
</feature>
<dbReference type="GO" id="GO:0004222">
    <property type="term" value="F:metalloendopeptidase activity"/>
    <property type="evidence" value="ECO:0007669"/>
    <property type="project" value="TreeGrafter"/>
</dbReference>